<accession>A0A2H0RNK9</accession>
<name>A0A2H0RNK9_9BACT</name>
<proteinExistence type="predicted"/>
<evidence type="ECO:0008006" key="4">
    <source>
        <dbReference type="Google" id="ProtNLM"/>
    </source>
</evidence>
<organism evidence="2 3">
    <name type="scientific">Candidatus Uhrbacteria bacterium CG10_big_fil_rev_8_21_14_0_10_50_16</name>
    <dbReference type="NCBI Taxonomy" id="1975039"/>
    <lineage>
        <taxon>Bacteria</taxon>
        <taxon>Candidatus Uhriibacteriota</taxon>
    </lineage>
</organism>
<reference evidence="2 3" key="1">
    <citation type="submission" date="2017-09" db="EMBL/GenBank/DDBJ databases">
        <title>Depth-based differentiation of microbial function through sediment-hosted aquifers and enrichment of novel symbionts in the deep terrestrial subsurface.</title>
        <authorList>
            <person name="Probst A.J."/>
            <person name="Ladd B."/>
            <person name="Jarett J.K."/>
            <person name="Geller-Mcgrath D.E."/>
            <person name="Sieber C.M."/>
            <person name="Emerson J.B."/>
            <person name="Anantharaman K."/>
            <person name="Thomas B.C."/>
            <person name="Malmstrom R."/>
            <person name="Stieglmeier M."/>
            <person name="Klingl A."/>
            <person name="Woyke T."/>
            <person name="Ryan C.M."/>
            <person name="Banfield J.F."/>
        </authorList>
    </citation>
    <scope>NUCLEOTIDE SEQUENCE [LARGE SCALE GENOMIC DNA]</scope>
    <source>
        <strain evidence="2">CG10_big_fil_rev_8_21_14_0_10_50_16</strain>
    </source>
</reference>
<evidence type="ECO:0000313" key="2">
    <source>
        <dbReference type="EMBL" id="PIR47584.1"/>
    </source>
</evidence>
<feature type="signal peptide" evidence="1">
    <location>
        <begin position="1"/>
        <end position="21"/>
    </location>
</feature>
<comment type="caution">
    <text evidence="2">The sequence shown here is derived from an EMBL/GenBank/DDBJ whole genome shotgun (WGS) entry which is preliminary data.</text>
</comment>
<dbReference type="AlphaFoldDB" id="A0A2H0RNK9"/>
<dbReference type="Proteomes" id="UP000230084">
    <property type="component" value="Unassembled WGS sequence"/>
</dbReference>
<keyword evidence="1" id="KW-0732">Signal</keyword>
<feature type="chain" id="PRO_5013897177" description="Outer membrane protein beta-barrel domain-containing protein" evidence="1">
    <location>
        <begin position="22"/>
        <end position="204"/>
    </location>
</feature>
<evidence type="ECO:0000313" key="3">
    <source>
        <dbReference type="Proteomes" id="UP000230084"/>
    </source>
</evidence>
<gene>
    <name evidence="2" type="ORF">COV06_02790</name>
</gene>
<dbReference type="EMBL" id="PCYM01000005">
    <property type="protein sequence ID" value="PIR47584.1"/>
    <property type="molecule type" value="Genomic_DNA"/>
</dbReference>
<sequence length="204" mass="22372">MNRMLIVLLIGFLAAASPARAEDVLAPFQVLTAVHGESHAMDKAEHVSMRASGHLFWVPEDGTHALFGYVGPKFTFKEKYATVWFSPQVGVAGHWTPSGGTAALASFWFGINLLDDAIAIFLEGDGYFAEDVHDYYGYYEASFTPPWKLPLHVGFQVEQLNAGVTFGPQVTATVGPILIGLQYYVAPQEDTTSHILRGVFMVFL</sequence>
<protein>
    <recommendedName>
        <fullName evidence="4">Outer membrane protein beta-barrel domain-containing protein</fullName>
    </recommendedName>
</protein>
<evidence type="ECO:0000256" key="1">
    <source>
        <dbReference type="SAM" id="SignalP"/>
    </source>
</evidence>